<feature type="non-terminal residue" evidence="1">
    <location>
        <position position="1"/>
    </location>
</feature>
<reference evidence="1" key="1">
    <citation type="submission" date="2023-03" db="EMBL/GenBank/DDBJ databases">
        <title>Massive genome expansion in bonnet fungi (Mycena s.s.) driven by repeated elements and novel gene families across ecological guilds.</title>
        <authorList>
            <consortium name="Lawrence Berkeley National Laboratory"/>
            <person name="Harder C.B."/>
            <person name="Miyauchi S."/>
            <person name="Viragh M."/>
            <person name="Kuo A."/>
            <person name="Thoen E."/>
            <person name="Andreopoulos B."/>
            <person name="Lu D."/>
            <person name="Skrede I."/>
            <person name="Drula E."/>
            <person name="Henrissat B."/>
            <person name="Morin E."/>
            <person name="Kohler A."/>
            <person name="Barry K."/>
            <person name="LaButti K."/>
            <person name="Morin E."/>
            <person name="Salamov A."/>
            <person name="Lipzen A."/>
            <person name="Mereny Z."/>
            <person name="Hegedus B."/>
            <person name="Baldrian P."/>
            <person name="Stursova M."/>
            <person name="Weitz H."/>
            <person name="Taylor A."/>
            <person name="Grigoriev I.V."/>
            <person name="Nagy L.G."/>
            <person name="Martin F."/>
            <person name="Kauserud H."/>
        </authorList>
    </citation>
    <scope>NUCLEOTIDE SEQUENCE</scope>
    <source>
        <strain evidence="1">CBHHK002</strain>
    </source>
</reference>
<dbReference type="EMBL" id="JARIHO010000040">
    <property type="protein sequence ID" value="KAJ7327870.1"/>
    <property type="molecule type" value="Genomic_DNA"/>
</dbReference>
<evidence type="ECO:0000313" key="2">
    <source>
        <dbReference type="Proteomes" id="UP001218218"/>
    </source>
</evidence>
<protein>
    <submittedName>
        <fullName evidence="1">Uncharacterized protein</fullName>
    </submittedName>
</protein>
<feature type="non-terminal residue" evidence="1">
    <location>
        <position position="106"/>
    </location>
</feature>
<sequence>CLRVNHGANTMADAFTIAQHRTLVARKPHQINPSRIGQKNCGCPSCYQDRTLLKCEHPGNFVETAKRLVNSTLPKWNPTTPNVDLGEELALSEEKRELNNQPIEVD</sequence>
<keyword evidence="2" id="KW-1185">Reference proteome</keyword>
<accession>A0AAD6ZKQ7</accession>
<organism evidence="1 2">
    <name type="scientific">Mycena albidolilacea</name>
    <dbReference type="NCBI Taxonomy" id="1033008"/>
    <lineage>
        <taxon>Eukaryota</taxon>
        <taxon>Fungi</taxon>
        <taxon>Dikarya</taxon>
        <taxon>Basidiomycota</taxon>
        <taxon>Agaricomycotina</taxon>
        <taxon>Agaricomycetes</taxon>
        <taxon>Agaricomycetidae</taxon>
        <taxon>Agaricales</taxon>
        <taxon>Marasmiineae</taxon>
        <taxon>Mycenaceae</taxon>
        <taxon>Mycena</taxon>
    </lineage>
</organism>
<gene>
    <name evidence="1" type="ORF">DFH08DRAFT_634603</name>
</gene>
<comment type="caution">
    <text evidence="1">The sequence shown here is derived from an EMBL/GenBank/DDBJ whole genome shotgun (WGS) entry which is preliminary data.</text>
</comment>
<dbReference type="AlphaFoldDB" id="A0AAD6ZKQ7"/>
<evidence type="ECO:0000313" key="1">
    <source>
        <dbReference type="EMBL" id="KAJ7327870.1"/>
    </source>
</evidence>
<proteinExistence type="predicted"/>
<dbReference type="Proteomes" id="UP001218218">
    <property type="component" value="Unassembled WGS sequence"/>
</dbReference>
<name>A0AAD6ZKQ7_9AGAR</name>